<accession>A0AAD5YIY8</accession>
<dbReference type="AlphaFoldDB" id="A0AAD5YIY8"/>
<evidence type="ECO:0000256" key="2">
    <source>
        <dbReference type="SAM" id="Phobius"/>
    </source>
</evidence>
<reference evidence="3" key="1">
    <citation type="submission" date="2022-07" db="EMBL/GenBank/DDBJ databases">
        <title>Genome Sequence of Physisporinus lineatus.</title>
        <authorList>
            <person name="Buettner E."/>
        </authorList>
    </citation>
    <scope>NUCLEOTIDE SEQUENCE</scope>
    <source>
        <strain evidence="3">VT162</strain>
    </source>
</reference>
<feature type="transmembrane region" description="Helical" evidence="2">
    <location>
        <begin position="434"/>
        <end position="454"/>
    </location>
</feature>
<dbReference type="Proteomes" id="UP001212997">
    <property type="component" value="Unassembled WGS sequence"/>
</dbReference>
<evidence type="ECO:0000256" key="1">
    <source>
        <dbReference type="SAM" id="MobiDB-lite"/>
    </source>
</evidence>
<proteinExistence type="predicted"/>
<keyword evidence="2" id="KW-0472">Membrane</keyword>
<feature type="transmembrane region" description="Helical" evidence="2">
    <location>
        <begin position="519"/>
        <end position="542"/>
    </location>
</feature>
<keyword evidence="2" id="KW-1133">Transmembrane helix</keyword>
<evidence type="ECO:0000313" key="4">
    <source>
        <dbReference type="Proteomes" id="UP001212997"/>
    </source>
</evidence>
<organism evidence="3 4">
    <name type="scientific">Meripilus lineatus</name>
    <dbReference type="NCBI Taxonomy" id="2056292"/>
    <lineage>
        <taxon>Eukaryota</taxon>
        <taxon>Fungi</taxon>
        <taxon>Dikarya</taxon>
        <taxon>Basidiomycota</taxon>
        <taxon>Agaricomycotina</taxon>
        <taxon>Agaricomycetes</taxon>
        <taxon>Polyporales</taxon>
        <taxon>Meripilaceae</taxon>
        <taxon>Meripilus</taxon>
    </lineage>
</organism>
<feature type="region of interest" description="Disordered" evidence="1">
    <location>
        <begin position="571"/>
        <end position="594"/>
    </location>
</feature>
<gene>
    <name evidence="3" type="ORF">NLI96_g800</name>
</gene>
<name>A0AAD5YIY8_9APHY</name>
<keyword evidence="4" id="KW-1185">Reference proteome</keyword>
<sequence>MRGRDNPRAPPRSGRSSRGSSRVRSHTETGIYTRRPSHESINRARVSPTPSRVSVDRIPEHEPKVSESTEVEFVLSKKFEGKKLYPTMFINRYERNIEIPRRKEDYEFKLPPLTVDFFRKDVPRGWTAHVHPEGALYFYHESRNIYTDANIIEPGMLEEVTALVAALDKYADENGIRISHNTELVLELEEEENKEISWNYYYVDNFRRTLFWIHEHDVTWLTSELHGETSLPHFKHEMDRYYWMHIEYFPHHHDLNRDMADELIGILVHSLAGEEIHQLTSPSSTVLFSVDTLSKMLSIAKEIKASPSKPESVSIHGLFGLESHPRFLHYHGQHGARLNRDQSVHDQNPKRRSSLVTILAPSLFNAPFVHLRMLEKIWIDETMCIQPWEQFIEKLKEEWQEFVLFATVLLNANVAFLAIPSVDPGNNSRTPAQVASYISIATSTGSIIVALLLIRQYRVKPRETVEEAAKFLLSKTHTTRGMETLAIVYSLPYALLMWGTLTFLLAFSLECFKATHPAALSISAVTWFLVGFLIIWTIYTAWESDDPFVERVQRKMQEVLQSARTLVVRKGPAEKTTDPGPGTPAASIESGSAV</sequence>
<keyword evidence="2" id="KW-0812">Transmembrane</keyword>
<evidence type="ECO:0008006" key="5">
    <source>
        <dbReference type="Google" id="ProtNLM"/>
    </source>
</evidence>
<feature type="transmembrane region" description="Helical" evidence="2">
    <location>
        <begin position="402"/>
        <end position="422"/>
    </location>
</feature>
<feature type="transmembrane region" description="Helical" evidence="2">
    <location>
        <begin position="485"/>
        <end position="507"/>
    </location>
</feature>
<evidence type="ECO:0000313" key="3">
    <source>
        <dbReference type="EMBL" id="KAJ3491300.1"/>
    </source>
</evidence>
<feature type="compositionally biased region" description="Low complexity" evidence="1">
    <location>
        <begin position="11"/>
        <end position="22"/>
    </location>
</feature>
<dbReference type="EMBL" id="JANAWD010000014">
    <property type="protein sequence ID" value="KAJ3491300.1"/>
    <property type="molecule type" value="Genomic_DNA"/>
</dbReference>
<protein>
    <recommendedName>
        <fullName evidence="5">WW domain-containing protein</fullName>
    </recommendedName>
</protein>
<feature type="region of interest" description="Disordered" evidence="1">
    <location>
        <begin position="1"/>
        <end position="62"/>
    </location>
</feature>
<comment type="caution">
    <text evidence="3">The sequence shown here is derived from an EMBL/GenBank/DDBJ whole genome shotgun (WGS) entry which is preliminary data.</text>
</comment>